<dbReference type="SUPFAM" id="SSF144083">
    <property type="entry name" value="Magnesium transport protein CorA, transmembrane region"/>
    <property type="match status" value="1"/>
</dbReference>
<sequence length="895" mass="100815">MASRDYPGESSTAPTAPRGSAAPAQPSISSVMAQPTASTPDQDESRTPGGSTKRRKHRGGKKRRRRQSFAAPPSEDHTDVPSDIGPDRPTLADVTSEEAVRSSFYRLRNKGSNTSLESEALLDHRDQGPLQARRHSIMQSGFYSPRSSQPYNRGSPSHRPSTAFPFPTTKRSEGSRTKLSRAERAGNEDDDSADDQTPLMGASVNRESPRFGGYGGLSSIGSPVIRFADRMRRKSSASSASSKRKRAGSRPGTNQQKQDDYDVNNPPSVPGSPRIESDMGFDDVMLTGQLDRQRSRDLEREPGPLSRDVLIEIDDESAVRSPRGSSPGSPRHGSSHLDEHPAERDVCFPQDLMSDIGREEYTHPTEGPTKSRRRRKKAWPNISALEEWATQEKEQRTIEGIRARKVSEPLLVDGRLRPQKRAWHREDDDAPFRFTYFNEEFQSTLHSHTLSELLQEGQSFRDLFIPEPPILSDDSSDEEDDVPTHANGFNRRLAASPMLGSEMSRQASRASRASRVSNPRANNSSGENTAGEGTPTQSYTPKTKEKRYGARPVFWLDVMSPTEGEMKALTRAFGIHPLTHEDVMMQEQREKVELFHNYYFVNYRTFEQDTNSEDYLEPVNIYFIVFREGVISIHFSMTPHMANVRRRIRQLRDYLILSSDWIAYAIIDDITDVYAPLIQGIEDEVDDIDDHILRMHTAGPVTDGDSSKLKKMLREFGDEKQSEYGDGTAGESGGNMLRRVGETRKKVMALYRLLGNKADVIKGFAKRCNEQWEVAPKTEIGLYLGDIQDHIITMTGNLSHYESLLSRAHGNYLAQINIRMNERAEQTNDVLGKLTVLGTIVLPMNIVTGMWGMNVQVPGQEVENLYWFWGITAFLIMFGFTCFFICKRYLNMQFL</sequence>
<accession>A0A1J9RSK1</accession>
<dbReference type="GO" id="GO:0010961">
    <property type="term" value="P:intracellular magnesium ion homeostasis"/>
    <property type="evidence" value="ECO:0007669"/>
    <property type="project" value="TreeGrafter"/>
</dbReference>
<dbReference type="CDD" id="cd12829">
    <property type="entry name" value="Alr1p-like"/>
    <property type="match status" value="1"/>
</dbReference>
<proteinExistence type="inferred from homology"/>
<dbReference type="Proteomes" id="UP000183809">
    <property type="component" value="Unassembled WGS sequence"/>
</dbReference>
<dbReference type="GeneID" id="31017926"/>
<evidence type="ECO:0000256" key="5">
    <source>
        <dbReference type="ARBA" id="ARBA00023136"/>
    </source>
</evidence>
<keyword evidence="3 7" id="KW-0812">Transmembrane</keyword>
<feature type="compositionally biased region" description="Low complexity" evidence="6">
    <location>
        <begin position="504"/>
        <end position="525"/>
    </location>
</feature>
<dbReference type="PANTHER" id="PTHR21535">
    <property type="entry name" value="MAGNESIUM AND COBALT TRANSPORT PROTEIN/MITOCHONDRIAL IMPORT INNER MEMBRANE TRANSLOCASE SUBUNIT TIM8"/>
    <property type="match status" value="1"/>
</dbReference>
<feature type="compositionally biased region" description="Basic and acidic residues" evidence="6">
    <location>
        <begin position="170"/>
        <end position="187"/>
    </location>
</feature>
<dbReference type="InterPro" id="IPR045861">
    <property type="entry name" value="CorA_cytoplasmic_dom"/>
</dbReference>
<feature type="compositionally biased region" description="Basic and acidic residues" evidence="6">
    <location>
        <begin position="335"/>
        <end position="346"/>
    </location>
</feature>
<evidence type="ECO:0000256" key="2">
    <source>
        <dbReference type="ARBA" id="ARBA00009765"/>
    </source>
</evidence>
<feature type="compositionally biased region" description="Polar residues" evidence="6">
    <location>
        <begin position="137"/>
        <end position="160"/>
    </location>
</feature>
<keyword evidence="5 7" id="KW-0472">Membrane</keyword>
<dbReference type="InterPro" id="IPR045863">
    <property type="entry name" value="CorA_TM1_TM2"/>
</dbReference>
<organism evidence="8 9">
    <name type="scientific">Diplodia corticola</name>
    <dbReference type="NCBI Taxonomy" id="236234"/>
    <lineage>
        <taxon>Eukaryota</taxon>
        <taxon>Fungi</taxon>
        <taxon>Dikarya</taxon>
        <taxon>Ascomycota</taxon>
        <taxon>Pezizomycotina</taxon>
        <taxon>Dothideomycetes</taxon>
        <taxon>Dothideomycetes incertae sedis</taxon>
        <taxon>Botryosphaeriales</taxon>
        <taxon>Botryosphaeriaceae</taxon>
        <taxon>Diplodia</taxon>
    </lineage>
</organism>
<dbReference type="Pfam" id="PF01544">
    <property type="entry name" value="CorA"/>
    <property type="match status" value="2"/>
</dbReference>
<feature type="compositionally biased region" description="Low complexity" evidence="6">
    <location>
        <begin position="320"/>
        <end position="332"/>
    </location>
</feature>
<gene>
    <name evidence="8" type="ORF">BKCO1_5900072</name>
</gene>
<dbReference type="EMBL" id="MNUE01000059">
    <property type="protein sequence ID" value="OJD30501.1"/>
    <property type="molecule type" value="Genomic_DNA"/>
</dbReference>
<reference evidence="8 9" key="1">
    <citation type="submission" date="2016-10" db="EMBL/GenBank/DDBJ databases">
        <title>Proteomics and genomics reveal pathogen-plant mechanisms compatible with a hemibiotrophic lifestyle of Diplodia corticola.</title>
        <authorList>
            <person name="Fernandes I."/>
            <person name="De Jonge R."/>
            <person name="Van De Peer Y."/>
            <person name="Devreese B."/>
            <person name="Alves A."/>
            <person name="Esteves A.C."/>
        </authorList>
    </citation>
    <scope>NUCLEOTIDE SEQUENCE [LARGE SCALE GENOMIC DNA]</scope>
    <source>
        <strain evidence="8 9">CBS 112549</strain>
    </source>
</reference>
<feature type="transmembrane region" description="Helical" evidence="7">
    <location>
        <begin position="865"/>
        <end position="886"/>
    </location>
</feature>
<dbReference type="InterPro" id="IPR044089">
    <property type="entry name" value="Alr1-like"/>
</dbReference>
<dbReference type="FunFam" id="1.20.58.340:FF:000014">
    <property type="entry name" value="CorA family metal ion transporter"/>
    <property type="match status" value="1"/>
</dbReference>
<comment type="caution">
    <text evidence="8">The sequence shown here is derived from an EMBL/GenBank/DDBJ whole genome shotgun (WGS) entry which is preliminary data.</text>
</comment>
<dbReference type="PANTHER" id="PTHR21535:SF51">
    <property type="entry name" value="MANGANESE RESISTANCE PROTEIN MNR2"/>
    <property type="match status" value="1"/>
</dbReference>
<feature type="compositionally biased region" description="Polar residues" evidence="6">
    <location>
        <begin position="26"/>
        <end position="40"/>
    </location>
</feature>
<dbReference type="GO" id="GO:0015095">
    <property type="term" value="F:magnesium ion transmembrane transporter activity"/>
    <property type="evidence" value="ECO:0007669"/>
    <property type="project" value="InterPro"/>
</dbReference>
<evidence type="ECO:0000256" key="7">
    <source>
        <dbReference type="SAM" id="Phobius"/>
    </source>
</evidence>
<dbReference type="STRING" id="236234.A0A1J9RSK1"/>
<dbReference type="InterPro" id="IPR002523">
    <property type="entry name" value="MgTranspt_CorA/ZnTranspt_ZntB"/>
</dbReference>
<dbReference type="OrthoDB" id="29879at2759"/>
<feature type="compositionally biased region" description="Basic residues" evidence="6">
    <location>
        <begin position="52"/>
        <end position="67"/>
    </location>
</feature>
<keyword evidence="9" id="KW-1185">Reference proteome</keyword>
<name>A0A1J9RSK1_9PEZI</name>
<dbReference type="Gene3D" id="1.20.58.340">
    <property type="entry name" value="Magnesium transport protein CorA, transmembrane region"/>
    <property type="match status" value="2"/>
</dbReference>
<dbReference type="FunFam" id="1.20.58.340:FF:000008">
    <property type="entry name" value="CorA family metal ion transporter"/>
    <property type="match status" value="1"/>
</dbReference>
<feature type="compositionally biased region" description="Basic and acidic residues" evidence="6">
    <location>
        <begin position="291"/>
        <end position="302"/>
    </location>
</feature>
<evidence type="ECO:0000256" key="3">
    <source>
        <dbReference type="ARBA" id="ARBA00022692"/>
    </source>
</evidence>
<comment type="similarity">
    <text evidence="2">Belongs to the CorA metal ion transporter (MIT) (TC 1.A.35) family.</text>
</comment>
<dbReference type="Gene3D" id="3.30.460.20">
    <property type="entry name" value="CorA soluble domain-like"/>
    <property type="match status" value="1"/>
</dbReference>
<evidence type="ECO:0000313" key="8">
    <source>
        <dbReference type="EMBL" id="OJD30501.1"/>
    </source>
</evidence>
<keyword evidence="4 7" id="KW-1133">Transmembrane helix</keyword>
<comment type="subcellular location">
    <subcellularLocation>
        <location evidence="1">Membrane</location>
        <topology evidence="1">Multi-pass membrane protein</topology>
    </subcellularLocation>
</comment>
<evidence type="ECO:0000256" key="1">
    <source>
        <dbReference type="ARBA" id="ARBA00004141"/>
    </source>
</evidence>
<feature type="region of interest" description="Disordered" evidence="6">
    <location>
        <begin position="1"/>
        <end position="378"/>
    </location>
</feature>
<dbReference type="SUPFAM" id="SSF143865">
    <property type="entry name" value="CorA soluble domain-like"/>
    <property type="match status" value="1"/>
</dbReference>
<feature type="region of interest" description="Disordered" evidence="6">
    <location>
        <begin position="465"/>
        <end position="545"/>
    </location>
</feature>
<evidence type="ECO:0000256" key="4">
    <source>
        <dbReference type="ARBA" id="ARBA00022989"/>
    </source>
</evidence>
<evidence type="ECO:0000256" key="6">
    <source>
        <dbReference type="SAM" id="MobiDB-lite"/>
    </source>
</evidence>
<dbReference type="RefSeq" id="XP_020126761.1">
    <property type="nucleotide sequence ID" value="XM_020277665.1"/>
</dbReference>
<dbReference type="GO" id="GO:0000329">
    <property type="term" value="C:fungal-type vacuole membrane"/>
    <property type="evidence" value="ECO:0007669"/>
    <property type="project" value="TreeGrafter"/>
</dbReference>
<evidence type="ECO:0000313" key="9">
    <source>
        <dbReference type="Proteomes" id="UP000183809"/>
    </source>
</evidence>
<protein>
    <submittedName>
        <fullName evidence="8">Family metal ion transporter</fullName>
    </submittedName>
</protein>
<dbReference type="AlphaFoldDB" id="A0A1J9RSK1"/>